<keyword evidence="3" id="KW-1185">Reference proteome</keyword>
<feature type="signal peptide" evidence="1">
    <location>
        <begin position="1"/>
        <end position="29"/>
    </location>
</feature>
<gene>
    <name evidence="2" type="ORF">IGX34_20995</name>
</gene>
<proteinExistence type="predicted"/>
<keyword evidence="1" id="KW-0732">Signal</keyword>
<evidence type="ECO:0000256" key="1">
    <source>
        <dbReference type="SAM" id="SignalP"/>
    </source>
</evidence>
<dbReference type="Proteomes" id="UP000651010">
    <property type="component" value="Unassembled WGS sequence"/>
</dbReference>
<dbReference type="RefSeq" id="WP_192557714.1">
    <property type="nucleotide sequence ID" value="NZ_JACZZA010000018.1"/>
</dbReference>
<accession>A0ABR9GFQ8</accession>
<dbReference type="EMBL" id="JACZZA010000018">
    <property type="protein sequence ID" value="MBE1162868.1"/>
    <property type="molecule type" value="Genomic_DNA"/>
</dbReference>
<protein>
    <submittedName>
        <fullName evidence="2">Uncharacterized protein</fullName>
    </submittedName>
</protein>
<evidence type="ECO:0000313" key="3">
    <source>
        <dbReference type="Proteomes" id="UP000651010"/>
    </source>
</evidence>
<name>A0ABR9GFQ8_9GAMM</name>
<reference evidence="2 3" key="1">
    <citation type="submission" date="2020-09" db="EMBL/GenBank/DDBJ databases">
        <title>Dyella sp. 7MK23 isolated from forest soil.</title>
        <authorList>
            <person name="Fu J."/>
        </authorList>
    </citation>
    <scope>NUCLEOTIDE SEQUENCE [LARGE SCALE GENOMIC DNA]</scope>
    <source>
        <strain evidence="2 3">7MK23</strain>
    </source>
</reference>
<organism evidence="2 3">
    <name type="scientific">Dyella acidiphila</name>
    <dbReference type="NCBI Taxonomy" id="2775866"/>
    <lineage>
        <taxon>Bacteria</taxon>
        <taxon>Pseudomonadati</taxon>
        <taxon>Pseudomonadota</taxon>
        <taxon>Gammaproteobacteria</taxon>
        <taxon>Lysobacterales</taxon>
        <taxon>Rhodanobacteraceae</taxon>
        <taxon>Dyella</taxon>
    </lineage>
</organism>
<feature type="chain" id="PRO_5045754704" evidence="1">
    <location>
        <begin position="30"/>
        <end position="164"/>
    </location>
</feature>
<evidence type="ECO:0000313" key="2">
    <source>
        <dbReference type="EMBL" id="MBE1162868.1"/>
    </source>
</evidence>
<sequence length="164" mass="16972">MLRNTHALVSSALFTTVLFTGLFSAQAFATEPAATGLGQSWPSTADVSTSPHYHVYVFARDGVRYIQVNDLAGTVRGAVAMADNEVLVLPVGVDAPKVTVSSASTATPKTTGYAENVYSDGVNRITAAPASNGTVQLTVVPALLGCPYHDPSDCTGNVISQIGN</sequence>
<comment type="caution">
    <text evidence="2">The sequence shown here is derived from an EMBL/GenBank/DDBJ whole genome shotgun (WGS) entry which is preliminary data.</text>
</comment>